<dbReference type="AlphaFoldDB" id="A0A4V3ENC6"/>
<evidence type="ECO:0000256" key="4">
    <source>
        <dbReference type="ARBA" id="ARBA00023136"/>
    </source>
</evidence>
<dbReference type="Pfam" id="PF04228">
    <property type="entry name" value="Zn_peptidase"/>
    <property type="match status" value="1"/>
</dbReference>
<evidence type="ECO:0000256" key="3">
    <source>
        <dbReference type="ARBA" id="ARBA00022989"/>
    </source>
</evidence>
<gene>
    <name evidence="6" type="ORF">CLV29_0853</name>
</gene>
<dbReference type="Proteomes" id="UP000295371">
    <property type="component" value="Unassembled WGS sequence"/>
</dbReference>
<feature type="region of interest" description="Disordered" evidence="5">
    <location>
        <begin position="37"/>
        <end position="69"/>
    </location>
</feature>
<evidence type="ECO:0000256" key="5">
    <source>
        <dbReference type="SAM" id="MobiDB-lite"/>
    </source>
</evidence>
<organism evidence="6 7">
    <name type="scientific">Naumannella halotolerans</name>
    <dbReference type="NCBI Taxonomy" id="993414"/>
    <lineage>
        <taxon>Bacteria</taxon>
        <taxon>Bacillati</taxon>
        <taxon>Actinomycetota</taxon>
        <taxon>Actinomycetes</taxon>
        <taxon>Propionibacteriales</taxon>
        <taxon>Propionibacteriaceae</taxon>
        <taxon>Naumannella</taxon>
    </lineage>
</organism>
<keyword evidence="6" id="KW-0645">Protease</keyword>
<dbReference type="GO" id="GO:0006508">
    <property type="term" value="P:proteolysis"/>
    <property type="evidence" value="ECO:0007669"/>
    <property type="project" value="UniProtKB-KW"/>
</dbReference>
<evidence type="ECO:0000313" key="6">
    <source>
        <dbReference type="EMBL" id="TDT33248.1"/>
    </source>
</evidence>
<keyword evidence="7" id="KW-1185">Reference proteome</keyword>
<evidence type="ECO:0000313" key="7">
    <source>
        <dbReference type="Proteomes" id="UP000295371"/>
    </source>
</evidence>
<comment type="caution">
    <text evidence="6">The sequence shown here is derived from an EMBL/GenBank/DDBJ whole genome shotgun (WGS) entry which is preliminary data.</text>
</comment>
<keyword evidence="6" id="KW-0482">Metalloprotease</keyword>
<reference evidence="6 7" key="1">
    <citation type="submission" date="2019-03" db="EMBL/GenBank/DDBJ databases">
        <title>Genomic Encyclopedia of Archaeal and Bacterial Type Strains, Phase II (KMG-II): from individual species to whole genera.</title>
        <authorList>
            <person name="Goeker M."/>
        </authorList>
    </citation>
    <scope>NUCLEOTIDE SEQUENCE [LARGE SCALE GENOMIC DNA]</scope>
    <source>
        <strain evidence="6 7">DSM 24323</strain>
    </source>
</reference>
<dbReference type="GO" id="GO:0016020">
    <property type="term" value="C:membrane"/>
    <property type="evidence" value="ECO:0007669"/>
    <property type="project" value="UniProtKB-SubCell"/>
</dbReference>
<dbReference type="EMBL" id="SOAW01000001">
    <property type="protein sequence ID" value="TDT33248.1"/>
    <property type="molecule type" value="Genomic_DNA"/>
</dbReference>
<dbReference type="GO" id="GO:0008237">
    <property type="term" value="F:metallopeptidase activity"/>
    <property type="evidence" value="ECO:0007669"/>
    <property type="project" value="UniProtKB-KW"/>
</dbReference>
<keyword evidence="3" id="KW-1133">Transmembrane helix</keyword>
<dbReference type="PANTHER" id="PTHR30168:SF0">
    <property type="entry name" value="INNER MEMBRANE PROTEIN"/>
    <property type="match status" value="1"/>
</dbReference>
<dbReference type="RefSeq" id="WP_133753790.1">
    <property type="nucleotide sequence ID" value="NZ_SOAW01000001.1"/>
</dbReference>
<dbReference type="InterPro" id="IPR007343">
    <property type="entry name" value="Uncharacterised_pept_Zn_put"/>
</dbReference>
<dbReference type="OrthoDB" id="3508456at2"/>
<evidence type="ECO:0000256" key="2">
    <source>
        <dbReference type="ARBA" id="ARBA00022692"/>
    </source>
</evidence>
<protein>
    <submittedName>
        <fullName evidence="6">Putative metalloprotease</fullName>
    </submittedName>
</protein>
<comment type="subcellular location">
    <subcellularLocation>
        <location evidence="1">Membrane</location>
        <topology evidence="1">Single-pass membrane protein</topology>
    </subcellularLocation>
</comment>
<sequence>MTEHSPADRRLPVVLVVLACGIALILAGQSLRTLGPAPVTPTPAPSVSSSAPSPQVETGEPGRDAAEEPVRLDERLYAVGELAATDCADPRVSRIDADGLAAFAEQAIDECLMPAWSPALERVGVHLQRPHHEVVSADSITTDCGEMSNANQVVAFYCTQDRTIYLFTSGTSTYAERAGWLPMAVLAHEFGHHVQNATDSWPITDDETTDRRIELQAECLAGVWFHDGQQAIDGFSRALVVGRYVSNDTHGSAAVRTAWFDRGFDRGDTDDCRSYTADTGEVG</sequence>
<keyword evidence="2" id="KW-0812">Transmembrane</keyword>
<proteinExistence type="predicted"/>
<keyword evidence="6" id="KW-0378">Hydrolase</keyword>
<feature type="compositionally biased region" description="Low complexity" evidence="5">
    <location>
        <begin position="45"/>
        <end position="54"/>
    </location>
</feature>
<dbReference type="PANTHER" id="PTHR30168">
    <property type="entry name" value="PUTATIVE MEMBRANE PROTEIN YPFJ"/>
    <property type="match status" value="1"/>
</dbReference>
<keyword evidence="4" id="KW-0472">Membrane</keyword>
<evidence type="ECO:0000256" key="1">
    <source>
        <dbReference type="ARBA" id="ARBA00004167"/>
    </source>
</evidence>
<accession>A0A4V3ENC6</accession>
<name>A0A4V3ENC6_9ACTN</name>
<feature type="compositionally biased region" description="Basic and acidic residues" evidence="5">
    <location>
        <begin position="60"/>
        <end position="69"/>
    </location>
</feature>